<geneLocation type="chloroplast" evidence="3"/>
<keyword evidence="1" id="KW-1133">Transmembrane helix</keyword>
<proteinExistence type="predicted"/>
<evidence type="ECO:0000313" key="3">
    <source>
        <dbReference type="EMBL" id="WMP12005.1"/>
    </source>
</evidence>
<evidence type="ECO:0000256" key="1">
    <source>
        <dbReference type="SAM" id="Phobius"/>
    </source>
</evidence>
<sequence>MECAHNIYNLYMLHIFLYIFIFNFIDFYFILFVIYR</sequence>
<keyword evidence="3" id="KW-0150">Chloroplast</keyword>
<keyword evidence="3" id="KW-0934">Plastid</keyword>
<keyword evidence="1" id="KW-0472">Membrane</keyword>
<feature type="transmembrane region" description="Helical" evidence="1">
    <location>
        <begin position="15"/>
        <end position="35"/>
    </location>
</feature>
<name>A0AA51RBL9_9FLOR</name>
<organism evidence="3">
    <name type="scientific">Laurencia australis</name>
    <dbReference type="NCBI Taxonomy" id="3073067"/>
    <lineage>
        <taxon>Eukaryota</taxon>
        <taxon>Rhodophyta</taxon>
        <taxon>Florideophyceae</taxon>
        <taxon>Rhodymeniophycidae</taxon>
        <taxon>Ceramiales</taxon>
        <taxon>Rhodomelaceae</taxon>
        <taxon>Laurencieae</taxon>
        <taxon>Laurencia</taxon>
    </lineage>
</organism>
<evidence type="ECO:0000313" key="2">
    <source>
        <dbReference type="EMBL" id="WMP11794.1"/>
    </source>
</evidence>
<gene>
    <name evidence="3" type="primary">orf657</name>
    <name evidence="2" type="synonym">orf726</name>
</gene>
<keyword evidence="1" id="KW-0812">Transmembrane</keyword>
<dbReference type="EMBL" id="OQ908869">
    <property type="protein sequence ID" value="WMP12005.1"/>
    <property type="molecule type" value="Genomic_DNA"/>
</dbReference>
<protein>
    <submittedName>
        <fullName evidence="3">Uncharacterized protein</fullName>
    </submittedName>
</protein>
<dbReference type="EMBL" id="OQ908868">
    <property type="protein sequence ID" value="WMP11794.1"/>
    <property type="molecule type" value="Genomic_DNA"/>
</dbReference>
<reference evidence="3" key="1">
    <citation type="journal article" date="2023" name="J. Phycol.">
        <title>Gene-rich plastid genomes of two parasitic red algal species, Laurencia australis and L. verruciformis (Rhodomelaceae, Ceramiales), and a taxonomic revision of Janczewskia.</title>
        <authorList>
            <person name="Preuss M."/>
            <person name="Diaz-Tapia P."/>
            <person name="Verbruggen H."/>
            <person name="Zuccarello G.C."/>
        </authorList>
    </citation>
    <scope>NUCLEOTIDE SEQUENCE</scope>
    <source>
        <strain evidence="2">B1P</strain>
        <strain evidence="3">B2P</strain>
    </source>
</reference>
<dbReference type="AlphaFoldDB" id="A0AA51RBL9"/>
<accession>A0AA51RBL9</accession>